<keyword evidence="6 7" id="KW-0012">Acyltransferase</keyword>
<feature type="active site" evidence="7 8">
    <location>
        <position position="334"/>
    </location>
</feature>
<name>A0A6P1ZCP0_9BACT</name>
<comment type="caution">
    <text evidence="7">Lacks conserved residue(s) required for the propagation of feature annotation.</text>
</comment>
<dbReference type="Gene3D" id="1.10.1740.110">
    <property type="match status" value="1"/>
</dbReference>
<dbReference type="OrthoDB" id="9800754at2"/>
<sequence length="405" mass="44757">MSEYIDGLSNRAESVGIVERKSFTLPDDGGPFELEGGAHLSPVTIAYETYGELSPARDNAVLICHALTGDAHVAGYYSETDPKPGWWDIMVGPGKPIDTSRYFVLCANVLGSCSGSTGPSSVNPATGKPYGLEFPVVTIGDMVRAQKLLVEHLGIERLLAAVGGSMGGMQVLEWAVRYPDMIAAAVPLATTPRHTALNIAFHEVARQCIMADVNWNRGAYYDSEKPSMGLAVARMIGHVTYLSDEAMRVKFGRKLYEKEAYKFGFDLEFPDFQVESYLRYQGGKFVERFDANSFIYITKAADYFDLAQQHGGGSLTEAMTKARCRFLVVSFSTDWLYPTSRSRLLVQAMKKAGLEVSFSEVEAEFGHDAFLLRNERLFDLVESFLEHALATERKRAETAPKEAWG</sequence>
<evidence type="ECO:0000256" key="3">
    <source>
        <dbReference type="ARBA" id="ARBA00022605"/>
    </source>
</evidence>
<dbReference type="PANTHER" id="PTHR32268:SF11">
    <property type="entry name" value="HOMOSERINE O-ACETYLTRANSFERASE"/>
    <property type="match status" value="1"/>
</dbReference>
<evidence type="ECO:0000259" key="9">
    <source>
        <dbReference type="Pfam" id="PF00561"/>
    </source>
</evidence>
<feature type="active site" description="Nucleophile" evidence="7 8">
    <location>
        <position position="165"/>
    </location>
</feature>
<evidence type="ECO:0000313" key="10">
    <source>
        <dbReference type="EMBL" id="TVM31035.1"/>
    </source>
</evidence>
<dbReference type="NCBIfam" id="TIGR01392">
    <property type="entry name" value="homoserO_Ac_trn"/>
    <property type="match status" value="1"/>
</dbReference>
<feature type="binding site" evidence="7">
    <location>
        <position position="234"/>
    </location>
    <ligand>
        <name>substrate</name>
    </ligand>
</feature>
<dbReference type="SUPFAM" id="SSF53474">
    <property type="entry name" value="alpha/beta-Hydrolases"/>
    <property type="match status" value="1"/>
</dbReference>
<evidence type="ECO:0000256" key="6">
    <source>
        <dbReference type="ARBA" id="ARBA00023315"/>
    </source>
</evidence>
<comment type="function">
    <text evidence="7">Transfers an acetyl group from acetyl-CoA to L-homoserine, forming acetyl-L-homoserine.</text>
</comment>
<organism evidence="10 11">
    <name type="scientific">Oceanidesulfovibrio marinus</name>
    <dbReference type="NCBI Taxonomy" id="370038"/>
    <lineage>
        <taxon>Bacteria</taxon>
        <taxon>Pseudomonadati</taxon>
        <taxon>Thermodesulfobacteriota</taxon>
        <taxon>Desulfovibrionia</taxon>
        <taxon>Desulfovibrionales</taxon>
        <taxon>Desulfovibrionaceae</taxon>
        <taxon>Oceanidesulfovibrio</taxon>
    </lineage>
</organism>
<evidence type="ECO:0000256" key="4">
    <source>
        <dbReference type="ARBA" id="ARBA00022679"/>
    </source>
</evidence>
<dbReference type="FunFam" id="1.10.1740.110:FF:000001">
    <property type="entry name" value="Homoserine O-acetyltransferase"/>
    <property type="match status" value="1"/>
</dbReference>
<comment type="subunit">
    <text evidence="1 7">Homodimer.</text>
</comment>
<protein>
    <recommendedName>
        <fullName evidence="7">Homoserine O-acetyltransferase</fullName>
        <shortName evidence="7">HAT</shortName>
        <ecNumber evidence="7">2.3.1.31</ecNumber>
    </recommendedName>
    <alternativeName>
        <fullName evidence="7">Homoserine transacetylase</fullName>
        <shortName evidence="7">HTA</shortName>
    </alternativeName>
</protein>
<dbReference type="PIRSF" id="PIRSF000443">
    <property type="entry name" value="Homoser_Ac_trans"/>
    <property type="match status" value="1"/>
</dbReference>
<dbReference type="UniPathway" id="UPA00051">
    <property type="reaction ID" value="UER00074"/>
</dbReference>
<evidence type="ECO:0000256" key="7">
    <source>
        <dbReference type="HAMAP-Rule" id="MF_00296"/>
    </source>
</evidence>
<gene>
    <name evidence="7" type="primary">metXA</name>
    <name evidence="10" type="ORF">DQK91_19570</name>
</gene>
<feature type="domain" description="AB hydrolase-1" evidence="9">
    <location>
        <begin position="59"/>
        <end position="371"/>
    </location>
</feature>
<dbReference type="GO" id="GO:0009086">
    <property type="term" value="P:methionine biosynthetic process"/>
    <property type="evidence" value="ECO:0007669"/>
    <property type="project" value="UniProtKB-UniRule"/>
</dbReference>
<evidence type="ECO:0000313" key="11">
    <source>
        <dbReference type="Proteomes" id="UP000434052"/>
    </source>
</evidence>
<dbReference type="GO" id="GO:0009092">
    <property type="term" value="P:homoserine metabolic process"/>
    <property type="evidence" value="ECO:0007669"/>
    <property type="project" value="TreeGrafter"/>
</dbReference>
<keyword evidence="3 7" id="KW-0028">Amino-acid biosynthesis</keyword>
<feature type="active site" evidence="7 8">
    <location>
        <position position="367"/>
    </location>
</feature>
<comment type="similarity">
    <text evidence="7">Belongs to the AB hydrolase superfamily. MetX family.</text>
</comment>
<dbReference type="AlphaFoldDB" id="A0A6P1ZCP0"/>
<keyword evidence="2 7" id="KW-0963">Cytoplasm</keyword>
<feature type="binding site" evidence="7">
    <location>
        <position position="368"/>
    </location>
    <ligand>
        <name>substrate</name>
    </ligand>
</feature>
<keyword evidence="4 7" id="KW-0808">Transferase</keyword>
<reference evidence="10 11" key="1">
    <citation type="submission" date="2018-06" db="EMBL/GenBank/DDBJ databases">
        <title>Complete genome of Desulfovibrio marinus P48SEP.</title>
        <authorList>
            <person name="Crispim J.S."/>
            <person name="Vidigal P.M.P."/>
            <person name="Silva L.C.F."/>
            <person name="Araujo L.C."/>
            <person name="Laguardia C.N."/>
            <person name="Dias R.S."/>
            <person name="Sousa M.P."/>
            <person name="Paula S.O."/>
            <person name="Silva C."/>
        </authorList>
    </citation>
    <scope>NUCLEOTIDE SEQUENCE [LARGE SCALE GENOMIC DNA]</scope>
    <source>
        <strain evidence="10 11">P48SEP</strain>
    </source>
</reference>
<comment type="caution">
    <text evidence="10">The sequence shown here is derived from an EMBL/GenBank/DDBJ whole genome shotgun (WGS) entry which is preliminary data.</text>
</comment>
<dbReference type="GO" id="GO:0005737">
    <property type="term" value="C:cytoplasm"/>
    <property type="evidence" value="ECO:0007669"/>
    <property type="project" value="UniProtKB-SubCell"/>
</dbReference>
<accession>A0A6P1ZCP0</accession>
<comment type="catalytic activity">
    <reaction evidence="7">
        <text>L-homoserine + acetyl-CoA = O-acetyl-L-homoserine + CoA</text>
        <dbReference type="Rhea" id="RHEA:13701"/>
        <dbReference type="ChEBI" id="CHEBI:57287"/>
        <dbReference type="ChEBI" id="CHEBI:57288"/>
        <dbReference type="ChEBI" id="CHEBI:57476"/>
        <dbReference type="ChEBI" id="CHEBI:57716"/>
        <dbReference type="EC" id="2.3.1.31"/>
    </reaction>
</comment>
<dbReference type="NCBIfam" id="NF001209">
    <property type="entry name" value="PRK00175.1"/>
    <property type="match status" value="1"/>
</dbReference>
<dbReference type="InterPro" id="IPR000073">
    <property type="entry name" value="AB_hydrolase_1"/>
</dbReference>
<evidence type="ECO:0000256" key="5">
    <source>
        <dbReference type="ARBA" id="ARBA00023167"/>
    </source>
</evidence>
<dbReference type="HAMAP" id="MF_00296">
    <property type="entry name" value="MetX_acyltransf"/>
    <property type="match status" value="1"/>
</dbReference>
<evidence type="ECO:0000256" key="2">
    <source>
        <dbReference type="ARBA" id="ARBA00022490"/>
    </source>
</evidence>
<dbReference type="Proteomes" id="UP000434052">
    <property type="component" value="Unassembled WGS sequence"/>
</dbReference>
<dbReference type="InterPro" id="IPR029058">
    <property type="entry name" value="AB_hydrolase_fold"/>
</dbReference>
<dbReference type="RefSeq" id="WP_144307093.1">
    <property type="nucleotide sequence ID" value="NZ_QMIF01000018.1"/>
</dbReference>
<comment type="subcellular location">
    <subcellularLocation>
        <location evidence="7">Cytoplasm</location>
    </subcellularLocation>
</comment>
<evidence type="ECO:0000256" key="8">
    <source>
        <dbReference type="PIRSR" id="PIRSR000443-1"/>
    </source>
</evidence>
<dbReference type="PANTHER" id="PTHR32268">
    <property type="entry name" value="HOMOSERINE O-ACETYLTRANSFERASE"/>
    <property type="match status" value="1"/>
</dbReference>
<evidence type="ECO:0000256" key="1">
    <source>
        <dbReference type="ARBA" id="ARBA00011738"/>
    </source>
</evidence>
<proteinExistence type="inferred from homology"/>
<dbReference type="EC" id="2.3.1.31" evidence="7"/>
<dbReference type="InterPro" id="IPR008220">
    <property type="entry name" value="HAT_MetX-like"/>
</dbReference>
<dbReference type="GO" id="GO:0004414">
    <property type="term" value="F:homoserine O-acetyltransferase activity"/>
    <property type="evidence" value="ECO:0007669"/>
    <property type="project" value="UniProtKB-UniRule"/>
</dbReference>
<dbReference type="Gene3D" id="3.40.50.1820">
    <property type="entry name" value="alpha/beta hydrolase"/>
    <property type="match status" value="1"/>
</dbReference>
<dbReference type="Pfam" id="PF00561">
    <property type="entry name" value="Abhydrolase_1"/>
    <property type="match status" value="1"/>
</dbReference>
<dbReference type="EMBL" id="QMIF01000018">
    <property type="protein sequence ID" value="TVM31035.1"/>
    <property type="molecule type" value="Genomic_DNA"/>
</dbReference>
<comment type="pathway">
    <text evidence="7">Amino-acid biosynthesis; L-methionine biosynthesis via de novo pathway; O-acetyl-L-homoserine from L-homoserine: step 1/1.</text>
</comment>
<keyword evidence="5 7" id="KW-0486">Methionine biosynthesis</keyword>